<feature type="compositionally biased region" description="Polar residues" evidence="6">
    <location>
        <begin position="65"/>
        <end position="76"/>
    </location>
</feature>
<dbReference type="GO" id="GO:0008270">
    <property type="term" value="F:zinc ion binding"/>
    <property type="evidence" value="ECO:0007669"/>
    <property type="project" value="UniProtKB-KW"/>
</dbReference>
<dbReference type="Pfam" id="PF00096">
    <property type="entry name" value="zf-C2H2"/>
    <property type="match status" value="2"/>
</dbReference>
<dbReference type="GO" id="GO:0005634">
    <property type="term" value="C:nucleus"/>
    <property type="evidence" value="ECO:0007669"/>
    <property type="project" value="TreeGrafter"/>
</dbReference>
<feature type="domain" description="C2H2-type" evidence="7">
    <location>
        <begin position="415"/>
        <end position="442"/>
    </location>
</feature>
<evidence type="ECO:0000259" key="7">
    <source>
        <dbReference type="PROSITE" id="PS50157"/>
    </source>
</evidence>
<keyword evidence="9" id="KW-1185">Reference proteome</keyword>
<reference evidence="8 9" key="1">
    <citation type="submission" date="2015-12" db="EMBL/GenBank/DDBJ databases">
        <title>The genome of Folsomia candida.</title>
        <authorList>
            <person name="Faddeeva A."/>
            <person name="Derks M.F."/>
            <person name="Anvar Y."/>
            <person name="Smit S."/>
            <person name="Van Straalen N."/>
            <person name="Roelofs D."/>
        </authorList>
    </citation>
    <scope>NUCLEOTIDE SEQUENCE [LARGE SCALE GENOMIC DNA]</scope>
    <source>
        <strain evidence="8 9">VU population</strain>
        <tissue evidence="8">Whole body</tissue>
    </source>
</reference>
<dbReference type="InterPro" id="IPR013087">
    <property type="entry name" value="Znf_C2H2_type"/>
</dbReference>
<dbReference type="SMART" id="SM00355">
    <property type="entry name" value="ZnF_C2H2"/>
    <property type="match status" value="6"/>
</dbReference>
<dbReference type="GO" id="GO:0000981">
    <property type="term" value="F:DNA-binding transcription factor activity, RNA polymerase II-specific"/>
    <property type="evidence" value="ECO:0007669"/>
    <property type="project" value="TreeGrafter"/>
</dbReference>
<feature type="domain" description="C2H2-type" evidence="7">
    <location>
        <begin position="260"/>
        <end position="288"/>
    </location>
</feature>
<dbReference type="AlphaFoldDB" id="A0A226E3D3"/>
<dbReference type="PROSITE" id="PS50157">
    <property type="entry name" value="ZINC_FINGER_C2H2_2"/>
    <property type="match status" value="4"/>
</dbReference>
<dbReference type="OMA" id="NELAVQC"/>
<proteinExistence type="predicted"/>
<protein>
    <submittedName>
        <fullName evidence="8">Zinc finger and BTB domain-containing protein 48</fullName>
    </submittedName>
</protein>
<evidence type="ECO:0000313" key="9">
    <source>
        <dbReference type="Proteomes" id="UP000198287"/>
    </source>
</evidence>
<feature type="region of interest" description="Disordered" evidence="6">
    <location>
        <begin position="63"/>
        <end position="127"/>
    </location>
</feature>
<accession>A0A226E3D3</accession>
<evidence type="ECO:0000256" key="2">
    <source>
        <dbReference type="ARBA" id="ARBA00022737"/>
    </source>
</evidence>
<dbReference type="GO" id="GO:0000977">
    <property type="term" value="F:RNA polymerase II transcription regulatory region sequence-specific DNA binding"/>
    <property type="evidence" value="ECO:0007669"/>
    <property type="project" value="TreeGrafter"/>
</dbReference>
<dbReference type="SUPFAM" id="SSF57667">
    <property type="entry name" value="beta-beta-alpha zinc fingers"/>
    <property type="match status" value="2"/>
</dbReference>
<dbReference type="PROSITE" id="PS00028">
    <property type="entry name" value="ZINC_FINGER_C2H2_1"/>
    <property type="match status" value="5"/>
</dbReference>
<sequence length="566" mass="65086">MEKKSDQGLDILSGRVAMLEKLVVELAKWIQFDLNTFAGRQMDDDNDDDDYYVKKIFRSEKRSNTRPSTLHNVTSTENKKSITGRRHVASKSPTSRKLTARKSTAGGSRKNALSSGQDNLSPPSHPKLELVTIMPDKDIKTEPVHVEYENFVKVEKSDNDGDYYFVPQGSDLDSDDSFNQNVKDKKRKQRTNIKTEISKAPQSHPGKPRFRYYAPLRVIPSTVTKDLNPVIKLDNLTLRELEQMSIKVPPPRRTLLRGPHKCPNCDTILHTRRKWEAHQRKFHTEKKTSKTKIQCSYCPKSFRHKSRFLIHERGHTKEKPFLCFRCGHTSKTLQMLNSHISLIHPNVPREKRFKCDQCERRFLSQAGLYKHVKKEHGADGKNELAVQCHLCTVVVSDSGKLKRHIADIHENRRTLACHLCGQLFKRPQHLKKHIIRHDNPHRRRRGEQKPVLRKGTVLLPKAEDVVEHGNISGGNVSSLRLLVMEEDQAPAPSKEVTVITTTLATLKTPEEEEEYVQYHHRHLHGGDQEEGELFISGNLDSRPQEDRIIVEQQLLLQVETLADLQQ</sequence>
<feature type="domain" description="C2H2-type" evidence="7">
    <location>
        <begin position="353"/>
        <end position="381"/>
    </location>
</feature>
<dbReference type="InterPro" id="IPR036236">
    <property type="entry name" value="Znf_C2H2_sf"/>
</dbReference>
<organism evidence="8 9">
    <name type="scientific">Folsomia candida</name>
    <name type="common">Springtail</name>
    <dbReference type="NCBI Taxonomy" id="158441"/>
    <lineage>
        <taxon>Eukaryota</taxon>
        <taxon>Metazoa</taxon>
        <taxon>Ecdysozoa</taxon>
        <taxon>Arthropoda</taxon>
        <taxon>Hexapoda</taxon>
        <taxon>Collembola</taxon>
        <taxon>Entomobryomorpha</taxon>
        <taxon>Isotomoidea</taxon>
        <taxon>Isotomidae</taxon>
        <taxon>Proisotominae</taxon>
        <taxon>Folsomia</taxon>
    </lineage>
</organism>
<comment type="caution">
    <text evidence="8">The sequence shown here is derived from an EMBL/GenBank/DDBJ whole genome shotgun (WGS) entry which is preliminary data.</text>
</comment>
<gene>
    <name evidence="8" type="ORF">Fcan01_14300</name>
</gene>
<evidence type="ECO:0000256" key="3">
    <source>
        <dbReference type="ARBA" id="ARBA00022771"/>
    </source>
</evidence>
<dbReference type="EMBL" id="LNIX01000008">
    <property type="protein sequence ID" value="OXA51006.1"/>
    <property type="molecule type" value="Genomic_DNA"/>
</dbReference>
<keyword evidence="4" id="KW-0862">Zinc</keyword>
<keyword evidence="1" id="KW-0479">Metal-binding</keyword>
<evidence type="ECO:0000256" key="1">
    <source>
        <dbReference type="ARBA" id="ARBA00022723"/>
    </source>
</evidence>
<keyword evidence="3 5" id="KW-0863">Zinc-finger</keyword>
<evidence type="ECO:0000256" key="6">
    <source>
        <dbReference type="SAM" id="MobiDB-lite"/>
    </source>
</evidence>
<dbReference type="Proteomes" id="UP000198287">
    <property type="component" value="Unassembled WGS sequence"/>
</dbReference>
<feature type="compositionally biased region" description="Polar residues" evidence="6">
    <location>
        <begin position="91"/>
        <end position="122"/>
    </location>
</feature>
<feature type="region of interest" description="Disordered" evidence="6">
    <location>
        <begin position="168"/>
        <end position="190"/>
    </location>
</feature>
<feature type="domain" description="C2H2-type" evidence="7">
    <location>
        <begin position="293"/>
        <end position="320"/>
    </location>
</feature>
<keyword evidence="2" id="KW-0677">Repeat</keyword>
<dbReference type="OrthoDB" id="6077919at2759"/>
<evidence type="ECO:0000256" key="5">
    <source>
        <dbReference type="PROSITE-ProRule" id="PRU00042"/>
    </source>
</evidence>
<dbReference type="Gene3D" id="3.30.160.60">
    <property type="entry name" value="Classic Zinc Finger"/>
    <property type="match status" value="3"/>
</dbReference>
<dbReference type="PANTHER" id="PTHR24379:SF127">
    <property type="entry name" value="BLOODY FINGERS-RELATED"/>
    <property type="match status" value="1"/>
</dbReference>
<name>A0A226E3D3_FOLCA</name>
<evidence type="ECO:0000256" key="4">
    <source>
        <dbReference type="ARBA" id="ARBA00022833"/>
    </source>
</evidence>
<dbReference type="PANTHER" id="PTHR24379">
    <property type="entry name" value="KRAB AND ZINC FINGER DOMAIN-CONTAINING"/>
    <property type="match status" value="1"/>
</dbReference>
<evidence type="ECO:0000313" key="8">
    <source>
        <dbReference type="EMBL" id="OXA51006.1"/>
    </source>
</evidence>